<feature type="binding site" evidence="9">
    <location>
        <position position="171"/>
    </location>
    <ligand>
        <name>2-[(2R,5Z)-2-carboxy-4-methylthiazol-5(2H)-ylidene]ethyl phosphate</name>
        <dbReference type="ChEBI" id="CHEBI:62899"/>
    </ligand>
</feature>
<dbReference type="GO" id="GO:0004789">
    <property type="term" value="F:thiamine-phosphate diphosphorylase activity"/>
    <property type="evidence" value="ECO:0007669"/>
    <property type="project" value="UniProtKB-EC"/>
</dbReference>
<dbReference type="PANTHER" id="PTHR20857">
    <property type="entry name" value="THIAMINE-PHOSPHATE PYROPHOSPHORYLASE"/>
    <property type="match status" value="1"/>
</dbReference>
<keyword evidence="3 9" id="KW-0479">Metal-binding</keyword>
<evidence type="ECO:0000256" key="4">
    <source>
        <dbReference type="ARBA" id="ARBA00022842"/>
    </source>
</evidence>
<evidence type="ECO:0000256" key="1">
    <source>
        <dbReference type="ARBA" id="ARBA00005165"/>
    </source>
</evidence>
<feature type="binding site" evidence="9">
    <location>
        <position position="75"/>
    </location>
    <ligand>
        <name>4-amino-2-methyl-5-(diphosphooxymethyl)pyrimidine</name>
        <dbReference type="ChEBI" id="CHEBI:57841"/>
    </ligand>
</feature>
<organism evidence="13 14">
    <name type="scientific">Enterococcus larvae</name>
    <dbReference type="NCBI Taxonomy" id="2794352"/>
    <lineage>
        <taxon>Bacteria</taxon>
        <taxon>Bacillati</taxon>
        <taxon>Bacillota</taxon>
        <taxon>Bacilli</taxon>
        <taxon>Lactobacillales</taxon>
        <taxon>Enterococcaceae</taxon>
        <taxon>Enterococcus</taxon>
    </lineage>
</organism>
<comment type="catalytic activity">
    <reaction evidence="7 9 10">
        <text>2-(2-carboxy-4-methylthiazol-5-yl)ethyl phosphate + 4-amino-2-methyl-5-(diphosphooxymethyl)pyrimidine + 2 H(+) = thiamine phosphate + CO2 + diphosphate</text>
        <dbReference type="Rhea" id="RHEA:47848"/>
        <dbReference type="ChEBI" id="CHEBI:15378"/>
        <dbReference type="ChEBI" id="CHEBI:16526"/>
        <dbReference type="ChEBI" id="CHEBI:33019"/>
        <dbReference type="ChEBI" id="CHEBI:37575"/>
        <dbReference type="ChEBI" id="CHEBI:57841"/>
        <dbReference type="ChEBI" id="CHEBI:62890"/>
        <dbReference type="EC" id="2.5.1.3"/>
    </reaction>
</comment>
<comment type="catalytic activity">
    <reaction evidence="8 9 10">
        <text>2-[(2R,5Z)-2-carboxy-4-methylthiazol-5(2H)-ylidene]ethyl phosphate + 4-amino-2-methyl-5-(diphosphooxymethyl)pyrimidine + 2 H(+) = thiamine phosphate + CO2 + diphosphate</text>
        <dbReference type="Rhea" id="RHEA:47844"/>
        <dbReference type="ChEBI" id="CHEBI:15378"/>
        <dbReference type="ChEBI" id="CHEBI:16526"/>
        <dbReference type="ChEBI" id="CHEBI:33019"/>
        <dbReference type="ChEBI" id="CHEBI:37575"/>
        <dbReference type="ChEBI" id="CHEBI:57841"/>
        <dbReference type="ChEBI" id="CHEBI:62899"/>
        <dbReference type="EC" id="2.5.1.3"/>
    </reaction>
</comment>
<dbReference type="InterPro" id="IPR036206">
    <property type="entry name" value="ThiamineP_synth_sf"/>
</dbReference>
<name>A0ABS4CLJ9_9ENTE</name>
<evidence type="ECO:0000259" key="12">
    <source>
        <dbReference type="Pfam" id="PF02581"/>
    </source>
</evidence>
<feature type="binding site" evidence="9">
    <location>
        <begin position="191"/>
        <end position="192"/>
    </location>
    <ligand>
        <name>2-[(2R,5Z)-2-carboxy-4-methylthiazol-5(2H)-ylidene]ethyl phosphate</name>
        <dbReference type="ChEBI" id="CHEBI:62899"/>
    </ligand>
</feature>
<evidence type="ECO:0000313" key="13">
    <source>
        <dbReference type="EMBL" id="MBP1047477.1"/>
    </source>
</evidence>
<keyword evidence="2 9" id="KW-0808">Transferase</keyword>
<evidence type="ECO:0000256" key="5">
    <source>
        <dbReference type="ARBA" id="ARBA00022977"/>
    </source>
</evidence>
<dbReference type="Gene3D" id="3.20.20.70">
    <property type="entry name" value="Aldolase class I"/>
    <property type="match status" value="1"/>
</dbReference>
<dbReference type="InterPro" id="IPR022998">
    <property type="entry name" value="ThiamineP_synth_TenI"/>
</dbReference>
<evidence type="ECO:0000256" key="7">
    <source>
        <dbReference type="ARBA" id="ARBA00047851"/>
    </source>
</evidence>
<dbReference type="NCBIfam" id="TIGR00693">
    <property type="entry name" value="thiE"/>
    <property type="match status" value="1"/>
</dbReference>
<evidence type="ECO:0000313" key="14">
    <source>
        <dbReference type="Proteomes" id="UP000673375"/>
    </source>
</evidence>
<evidence type="ECO:0000256" key="8">
    <source>
        <dbReference type="ARBA" id="ARBA00047883"/>
    </source>
</evidence>
<sequence>MEPWEYLGVYLIAGTQDVADGNLPQLLEQALLAGVTCFQYREKGLGSLQQKEQREATARACQKLCRKYKIPFIINDDVELALAIGADGIHVGQEDQHIEEVLRLFADRIVGLSCYDEKEITEANQLTAISYYGIGPVFGTISKADAKPPIGVKKLGELAVLAEKPSVAIGGISTINIGEIKKTTVAGSAVISAVTQSDDINETIKKIKMGG</sequence>
<feature type="domain" description="Thiamine phosphate synthase/TenI" evidence="12">
    <location>
        <begin position="9"/>
        <end position="194"/>
    </location>
</feature>
<dbReference type="HAMAP" id="MF_00097">
    <property type="entry name" value="TMP_synthase"/>
    <property type="match status" value="1"/>
</dbReference>
<keyword evidence="5 9" id="KW-0784">Thiamine biosynthesis</keyword>
<dbReference type="InterPro" id="IPR034291">
    <property type="entry name" value="TMP_synthase"/>
</dbReference>
<feature type="binding site" evidence="9">
    <location>
        <position position="143"/>
    </location>
    <ligand>
        <name>4-amino-2-methyl-5-(diphosphooxymethyl)pyrimidine</name>
        <dbReference type="ChEBI" id="CHEBI:57841"/>
    </ligand>
</feature>
<evidence type="ECO:0000256" key="2">
    <source>
        <dbReference type="ARBA" id="ARBA00022679"/>
    </source>
</evidence>
<comment type="similarity">
    <text evidence="9 10">Belongs to the thiamine-phosphate synthase family.</text>
</comment>
<gene>
    <name evidence="9" type="primary">thiE</name>
    <name evidence="13" type="ORF">I6N96_14420</name>
</gene>
<feature type="binding site" evidence="9">
    <location>
        <position position="113"/>
    </location>
    <ligand>
        <name>4-amino-2-methyl-5-(diphosphooxymethyl)pyrimidine</name>
        <dbReference type="ChEBI" id="CHEBI:57841"/>
    </ligand>
</feature>
<evidence type="ECO:0000256" key="10">
    <source>
        <dbReference type="RuleBase" id="RU003826"/>
    </source>
</evidence>
<comment type="cofactor">
    <cofactor evidence="9">
        <name>Mg(2+)</name>
        <dbReference type="ChEBI" id="CHEBI:18420"/>
    </cofactor>
    <text evidence="9">Binds 1 Mg(2+) ion per subunit.</text>
</comment>
<evidence type="ECO:0000256" key="3">
    <source>
        <dbReference type="ARBA" id="ARBA00022723"/>
    </source>
</evidence>
<keyword evidence="4 9" id="KW-0460">Magnesium</keyword>
<evidence type="ECO:0000256" key="11">
    <source>
        <dbReference type="RuleBase" id="RU004253"/>
    </source>
</evidence>
<evidence type="ECO:0000256" key="9">
    <source>
        <dbReference type="HAMAP-Rule" id="MF_00097"/>
    </source>
</evidence>
<dbReference type="Proteomes" id="UP000673375">
    <property type="component" value="Unassembled WGS sequence"/>
</dbReference>
<reference evidence="13 14" key="1">
    <citation type="submission" date="2020-12" db="EMBL/GenBank/DDBJ databases">
        <title>Vagococcus allomyrinae sp. nov. and Enterococcus lavae sp. nov., isolated from the larvae of Allomyrina dichotoma.</title>
        <authorList>
            <person name="Lee S.D."/>
        </authorList>
    </citation>
    <scope>NUCLEOTIDE SEQUENCE [LARGE SCALE GENOMIC DNA]</scope>
    <source>
        <strain evidence="13 14">BWM-S5</strain>
    </source>
</reference>
<dbReference type="SUPFAM" id="SSF51391">
    <property type="entry name" value="Thiamin phosphate synthase"/>
    <property type="match status" value="1"/>
</dbReference>
<dbReference type="EMBL" id="JAEDXU010000008">
    <property type="protein sequence ID" value="MBP1047477.1"/>
    <property type="molecule type" value="Genomic_DNA"/>
</dbReference>
<feature type="binding site" evidence="9">
    <location>
        <position position="95"/>
    </location>
    <ligand>
        <name>Mg(2+)</name>
        <dbReference type="ChEBI" id="CHEBI:18420"/>
    </ligand>
</feature>
<protein>
    <recommendedName>
        <fullName evidence="9">Thiamine-phosphate synthase</fullName>
        <shortName evidence="9">TP synthase</shortName>
        <shortName evidence="9">TPS</shortName>
        <ecNumber evidence="9">2.5.1.3</ecNumber>
    </recommendedName>
    <alternativeName>
        <fullName evidence="9">Thiamine-phosphate pyrophosphorylase</fullName>
        <shortName evidence="9">TMP pyrophosphorylase</shortName>
        <shortName evidence="9">TMP-PPase</shortName>
    </alternativeName>
</protein>
<dbReference type="Pfam" id="PF02581">
    <property type="entry name" value="TMP-TENI"/>
    <property type="match status" value="1"/>
</dbReference>
<evidence type="ECO:0000256" key="6">
    <source>
        <dbReference type="ARBA" id="ARBA00047334"/>
    </source>
</evidence>
<feature type="binding site" evidence="9">
    <location>
        <begin position="140"/>
        <end position="142"/>
    </location>
    <ligand>
        <name>2-[(2R,5Z)-2-carboxy-4-methylthiazol-5(2H)-ylidene]ethyl phosphate</name>
        <dbReference type="ChEBI" id="CHEBI:62899"/>
    </ligand>
</feature>
<dbReference type="InterPro" id="IPR013785">
    <property type="entry name" value="Aldolase_TIM"/>
</dbReference>
<dbReference type="CDD" id="cd00564">
    <property type="entry name" value="TMP_TenI"/>
    <property type="match status" value="1"/>
</dbReference>
<accession>A0ABS4CLJ9</accession>
<comment type="catalytic activity">
    <reaction evidence="6 9 10">
        <text>4-methyl-5-(2-phosphooxyethyl)-thiazole + 4-amino-2-methyl-5-(diphosphooxymethyl)pyrimidine + H(+) = thiamine phosphate + diphosphate</text>
        <dbReference type="Rhea" id="RHEA:22328"/>
        <dbReference type="ChEBI" id="CHEBI:15378"/>
        <dbReference type="ChEBI" id="CHEBI:33019"/>
        <dbReference type="ChEBI" id="CHEBI:37575"/>
        <dbReference type="ChEBI" id="CHEBI:57841"/>
        <dbReference type="ChEBI" id="CHEBI:58296"/>
        <dbReference type="EC" id="2.5.1.3"/>
    </reaction>
</comment>
<feature type="binding site" evidence="9">
    <location>
        <begin position="39"/>
        <end position="43"/>
    </location>
    <ligand>
        <name>4-amino-2-methyl-5-(diphosphooxymethyl)pyrimidine</name>
        <dbReference type="ChEBI" id="CHEBI:57841"/>
    </ligand>
</feature>
<dbReference type="PANTHER" id="PTHR20857:SF15">
    <property type="entry name" value="THIAMINE-PHOSPHATE SYNTHASE"/>
    <property type="match status" value="1"/>
</dbReference>
<comment type="caution">
    <text evidence="13">The sequence shown here is derived from an EMBL/GenBank/DDBJ whole genome shotgun (WGS) entry which is preliminary data.</text>
</comment>
<keyword evidence="14" id="KW-1185">Reference proteome</keyword>
<feature type="binding site" evidence="9">
    <location>
        <position position="76"/>
    </location>
    <ligand>
        <name>Mg(2+)</name>
        <dbReference type="ChEBI" id="CHEBI:18420"/>
    </ligand>
</feature>
<dbReference type="EC" id="2.5.1.3" evidence="9"/>
<comment type="pathway">
    <text evidence="1 9 11">Cofactor biosynthesis; thiamine diphosphate biosynthesis; thiamine phosphate from 4-amino-2-methyl-5-diphosphomethylpyrimidine and 4-methyl-5-(2-phosphoethyl)-thiazole: step 1/1.</text>
</comment>
<comment type="function">
    <text evidence="9">Condenses 4-methyl-5-(beta-hydroxyethyl)thiazole monophosphate (THZ-P) and 2-methyl-4-amino-5-hydroxymethyl pyrimidine pyrophosphate (HMP-PP) to form thiamine monophosphate (TMP).</text>
</comment>
<proteinExistence type="inferred from homology"/>